<dbReference type="GO" id="GO:0009245">
    <property type="term" value="P:lipid A biosynthetic process"/>
    <property type="evidence" value="ECO:0007669"/>
    <property type="project" value="TreeGrafter"/>
</dbReference>
<dbReference type="PANTHER" id="PTHR34990:SF2">
    <property type="entry name" value="BLL8164 PROTEIN"/>
    <property type="match status" value="1"/>
</dbReference>
<dbReference type="SUPFAM" id="SSF56300">
    <property type="entry name" value="Metallo-dependent phosphatases"/>
    <property type="match status" value="1"/>
</dbReference>
<organism evidence="7">
    <name type="scientific">sediment metagenome</name>
    <dbReference type="NCBI Taxonomy" id="749907"/>
    <lineage>
        <taxon>unclassified sequences</taxon>
        <taxon>metagenomes</taxon>
        <taxon>ecological metagenomes</taxon>
    </lineage>
</organism>
<keyword evidence="4" id="KW-0472">Membrane</keyword>
<dbReference type="GO" id="GO:0046872">
    <property type="term" value="F:metal ion binding"/>
    <property type="evidence" value="ECO:0007669"/>
    <property type="project" value="UniProtKB-KW"/>
</dbReference>
<keyword evidence="5" id="KW-0464">Manganese</keyword>
<keyword evidence="2" id="KW-0997">Cell inner membrane</keyword>
<dbReference type="GO" id="GO:0016020">
    <property type="term" value="C:membrane"/>
    <property type="evidence" value="ECO:0007669"/>
    <property type="project" value="GOC"/>
</dbReference>
<evidence type="ECO:0000259" key="6">
    <source>
        <dbReference type="Pfam" id="PF00149"/>
    </source>
</evidence>
<name>D9PIW8_9ZZZZ</name>
<evidence type="ECO:0000256" key="1">
    <source>
        <dbReference type="ARBA" id="ARBA00022475"/>
    </source>
</evidence>
<dbReference type="Gene3D" id="3.60.21.10">
    <property type="match status" value="1"/>
</dbReference>
<dbReference type="AlphaFoldDB" id="D9PIW8"/>
<reference evidence="7" key="1">
    <citation type="submission" date="2010-07" db="EMBL/GenBank/DDBJ databases">
        <authorList>
            <consortium name="CONSOLIDER consortium CSD2007-00005"/>
            <person name="Guazzaroni M.-E."/>
            <person name="Richter M."/>
            <person name="Garcia-Salamanca A."/>
            <person name="Yarza P."/>
            <person name="Ferrer M."/>
        </authorList>
    </citation>
    <scope>NUCLEOTIDE SEQUENCE</scope>
</reference>
<evidence type="ECO:0000256" key="4">
    <source>
        <dbReference type="ARBA" id="ARBA00023136"/>
    </source>
</evidence>
<accession>D9PIW8</accession>
<keyword evidence="1" id="KW-1003">Cell membrane</keyword>
<feature type="domain" description="Calcineurin-like phosphoesterase" evidence="6">
    <location>
        <begin position="14"/>
        <end position="213"/>
    </location>
</feature>
<protein>
    <submittedName>
        <fullName evidence="7">Metallophosphoesterase</fullName>
    </submittedName>
</protein>
<dbReference type="PANTHER" id="PTHR34990">
    <property type="entry name" value="UDP-2,3-DIACYLGLUCOSAMINE HYDROLASE-RELATED"/>
    <property type="match status" value="1"/>
</dbReference>
<dbReference type="Pfam" id="PF00149">
    <property type="entry name" value="Metallophos"/>
    <property type="match status" value="1"/>
</dbReference>
<proteinExistence type="predicted"/>
<dbReference type="CDD" id="cd07398">
    <property type="entry name" value="MPP_YbbF-LpxH"/>
    <property type="match status" value="1"/>
</dbReference>
<dbReference type="EMBL" id="ADZX01000465">
    <property type="protein sequence ID" value="EFK96497.1"/>
    <property type="molecule type" value="Genomic_DNA"/>
</dbReference>
<sequence>MDKTIAQRSTLRFRTVFISDVHLGFKGCRAEFLLDFLRRVECQQIYLVGDIIDVWSLTRSFYWPQAHNDVIRTILGKAKHGTRVVYVPGNHDRPFRDHDGLTLGNVEIVKEAVHETADGRLFLVLHGDEFDSIVRASPLLESLGSRAYSAALRLNRYVNAVRQCFGYPYWSVAAFLKHKVKNAVKYIANFERALAVEARRRGVHGVICGHIHRAEITEIEGITYCNDGDWVESCTTLVEDFQGRLSLLRWTESVEVLVGDRALPLMEGAVALEPAA</sequence>
<evidence type="ECO:0000256" key="5">
    <source>
        <dbReference type="ARBA" id="ARBA00023211"/>
    </source>
</evidence>
<dbReference type="InterPro" id="IPR004843">
    <property type="entry name" value="Calcineurin-like_PHP"/>
</dbReference>
<keyword evidence="3" id="KW-0479">Metal-binding</keyword>
<dbReference type="InterPro" id="IPR043461">
    <property type="entry name" value="LpxH-like"/>
</dbReference>
<evidence type="ECO:0000256" key="3">
    <source>
        <dbReference type="ARBA" id="ARBA00022723"/>
    </source>
</evidence>
<dbReference type="GO" id="GO:0008758">
    <property type="term" value="F:UDP-2,3-diacylglucosamine hydrolase activity"/>
    <property type="evidence" value="ECO:0007669"/>
    <property type="project" value="TreeGrafter"/>
</dbReference>
<dbReference type="InterPro" id="IPR029052">
    <property type="entry name" value="Metallo-depent_PP-like"/>
</dbReference>
<evidence type="ECO:0000313" key="7">
    <source>
        <dbReference type="EMBL" id="EFK96497.1"/>
    </source>
</evidence>
<gene>
    <name evidence="7" type="ORF">LDC_1477</name>
</gene>
<comment type="caution">
    <text evidence="7">The sequence shown here is derived from an EMBL/GenBank/DDBJ whole genome shotgun (WGS) entry which is preliminary data.</text>
</comment>
<reference evidence="7" key="2">
    <citation type="journal article" date="2011" name="Microb. Ecol.">
        <title>Taxonomic and Functional Metagenomic Profiling of the Microbial Community in the Anoxic Sediment of a Sub-saline Shallow Lake (Laguna de Carrizo, Central Spain).</title>
        <authorList>
            <person name="Ferrer M."/>
            <person name="Guazzaroni M.E."/>
            <person name="Richter M."/>
            <person name="Garcia-Salamanca A."/>
            <person name="Yarza P."/>
            <person name="Suarez-Suarez A."/>
            <person name="Solano J."/>
            <person name="Alcaide M."/>
            <person name="van Dillewijn P."/>
            <person name="Molina-Henares M.A."/>
            <person name="Lopez-Cortes N."/>
            <person name="Al-Ramahi Y."/>
            <person name="Guerrero C."/>
            <person name="Acosta A."/>
            <person name="de Eugenio L.I."/>
            <person name="Martinez V."/>
            <person name="Marques S."/>
            <person name="Rojo F."/>
            <person name="Santero E."/>
            <person name="Genilloud O."/>
            <person name="Perez-Perez J."/>
            <person name="Rossello-Mora R."/>
            <person name="Ramos J.L."/>
        </authorList>
    </citation>
    <scope>NUCLEOTIDE SEQUENCE</scope>
</reference>
<evidence type="ECO:0000256" key="2">
    <source>
        <dbReference type="ARBA" id="ARBA00022519"/>
    </source>
</evidence>